<dbReference type="HAMAP" id="MF_02065">
    <property type="entry name" value="MltG"/>
    <property type="match status" value="1"/>
</dbReference>
<dbReference type="EMBL" id="PFVJ01000038">
    <property type="protein sequence ID" value="PJA89899.1"/>
    <property type="molecule type" value="Genomic_DNA"/>
</dbReference>
<feature type="site" description="Important for catalytic activity" evidence="7">
    <location>
        <position position="230"/>
    </location>
</feature>
<dbReference type="InterPro" id="IPR003770">
    <property type="entry name" value="MLTG-like"/>
</dbReference>
<comment type="catalytic activity">
    <reaction evidence="7">
        <text>a peptidoglycan chain = a peptidoglycan chain with N-acetyl-1,6-anhydromuramyl-[peptide] at the reducing end + a peptidoglycan chain with N-acetylglucosamine at the non-reducing end.</text>
        <dbReference type="EC" id="4.2.2.29"/>
    </reaction>
</comment>
<evidence type="ECO:0000256" key="3">
    <source>
        <dbReference type="ARBA" id="ARBA00022989"/>
    </source>
</evidence>
<dbReference type="GO" id="GO:0008932">
    <property type="term" value="F:lytic endotransglycosylase activity"/>
    <property type="evidence" value="ECO:0007669"/>
    <property type="project" value="UniProtKB-UniRule"/>
</dbReference>
<dbReference type="GO" id="GO:0005886">
    <property type="term" value="C:plasma membrane"/>
    <property type="evidence" value="ECO:0007669"/>
    <property type="project" value="UniProtKB-UniRule"/>
</dbReference>
<keyword evidence="6 7" id="KW-0961">Cell wall biogenesis/degradation</keyword>
<reference evidence="9" key="1">
    <citation type="submission" date="2017-09" db="EMBL/GenBank/DDBJ databases">
        <title>Depth-based differentiation of microbial function through sediment-hosted aquifers and enrichment of novel symbionts in the deep terrestrial subsurface.</title>
        <authorList>
            <person name="Probst A.J."/>
            <person name="Ladd B."/>
            <person name="Jarett J.K."/>
            <person name="Geller-Mcgrath D.E."/>
            <person name="Sieber C.M.K."/>
            <person name="Emerson J.B."/>
            <person name="Anantharaman K."/>
            <person name="Thomas B.C."/>
            <person name="Malmstrom R."/>
            <person name="Stieglmeier M."/>
            <person name="Klingl A."/>
            <person name="Woyke T."/>
            <person name="Ryan C.M."/>
            <person name="Banfield J.F."/>
        </authorList>
    </citation>
    <scope>NUCLEOTIDE SEQUENCE [LARGE SCALE GENOMIC DNA]</scope>
</reference>
<evidence type="ECO:0000313" key="8">
    <source>
        <dbReference type="EMBL" id="PJA89899.1"/>
    </source>
</evidence>
<evidence type="ECO:0000256" key="4">
    <source>
        <dbReference type="ARBA" id="ARBA00023136"/>
    </source>
</evidence>
<comment type="similarity">
    <text evidence="7">Belongs to the transglycosylase MltG family.</text>
</comment>
<gene>
    <name evidence="7" type="primary">mltG</name>
    <name evidence="8" type="ORF">CO137_01780</name>
</gene>
<evidence type="ECO:0000256" key="2">
    <source>
        <dbReference type="ARBA" id="ARBA00022692"/>
    </source>
</evidence>
<name>A0A2M7Z704_9BACT</name>
<dbReference type="GO" id="GO:0071555">
    <property type="term" value="P:cell wall organization"/>
    <property type="evidence" value="ECO:0007669"/>
    <property type="project" value="UniProtKB-KW"/>
</dbReference>
<evidence type="ECO:0000256" key="1">
    <source>
        <dbReference type="ARBA" id="ARBA00022475"/>
    </source>
</evidence>
<proteinExistence type="inferred from homology"/>
<evidence type="ECO:0000256" key="7">
    <source>
        <dbReference type="HAMAP-Rule" id="MF_02065"/>
    </source>
</evidence>
<sequence>MYKLVSTLFLVFVVAVGLFLYSEIYRTPVQDVESVIFTIESGESVASLAKRLESENIIRNSWLFIRFVALKELDKKIQVGTYEVTKPITLARIVDALDKPSFEEREITIIPGWGLREIADYFEKEEIATKDEFYSLVGEPAVNYKILGKRGENLNSDLKVLEDKPNYANLEGYFAPDTYRIYKDATLEEIVLKLIEHRNSQITEEMYAQIKNSGHSFYEILTMASILEKEVKSGKDKAKVSDLFWRRYEKNWGFQADSTVHYAVGKSGNVFTTSADRATNSAWNTYKYAGLPLGPISNPGIESIIAAIYPEKNDNWYFMTTMEGEVKYGKTLEDHNANVNKYLR</sequence>
<dbReference type="NCBIfam" id="TIGR00247">
    <property type="entry name" value="endolytic transglycosylase MltG"/>
    <property type="match status" value="1"/>
</dbReference>
<protein>
    <recommendedName>
        <fullName evidence="7">Endolytic murein transglycosylase</fullName>
        <ecNumber evidence="7">4.2.2.29</ecNumber>
    </recommendedName>
    <alternativeName>
        <fullName evidence="7">Peptidoglycan lytic transglycosylase</fullName>
    </alternativeName>
    <alternativeName>
        <fullName evidence="7">Peptidoglycan polymerization terminase</fullName>
    </alternativeName>
</protein>
<dbReference type="Gene3D" id="3.30.1490.480">
    <property type="entry name" value="Endolytic murein transglycosylase"/>
    <property type="match status" value="1"/>
</dbReference>
<comment type="caution">
    <text evidence="8">The sequence shown here is derived from an EMBL/GenBank/DDBJ whole genome shotgun (WGS) entry which is preliminary data.</text>
</comment>
<dbReference type="GO" id="GO:0009252">
    <property type="term" value="P:peptidoglycan biosynthetic process"/>
    <property type="evidence" value="ECO:0007669"/>
    <property type="project" value="UniProtKB-UniRule"/>
</dbReference>
<keyword evidence="4 7" id="KW-0472">Membrane</keyword>
<dbReference type="Proteomes" id="UP000230843">
    <property type="component" value="Unassembled WGS sequence"/>
</dbReference>
<dbReference type="PANTHER" id="PTHR30518">
    <property type="entry name" value="ENDOLYTIC MUREIN TRANSGLYCOSYLASE"/>
    <property type="match status" value="1"/>
</dbReference>
<organism evidence="8 9">
    <name type="scientific">Candidatus Magasanikbacteria bacterium CG_4_9_14_3_um_filter_32_9</name>
    <dbReference type="NCBI Taxonomy" id="1974644"/>
    <lineage>
        <taxon>Bacteria</taxon>
        <taxon>Candidatus Magasanikiibacteriota</taxon>
    </lineage>
</organism>
<evidence type="ECO:0000256" key="6">
    <source>
        <dbReference type="ARBA" id="ARBA00023316"/>
    </source>
</evidence>
<evidence type="ECO:0000313" key="9">
    <source>
        <dbReference type="Proteomes" id="UP000230843"/>
    </source>
</evidence>
<dbReference type="EC" id="4.2.2.29" evidence="7"/>
<comment type="function">
    <text evidence="7">Functions as a peptidoglycan terminase that cleaves nascent peptidoglycan strands endolytically to terminate their elongation.</text>
</comment>
<dbReference type="PANTHER" id="PTHR30518:SF2">
    <property type="entry name" value="ENDOLYTIC MUREIN TRANSGLYCOSYLASE"/>
    <property type="match status" value="1"/>
</dbReference>
<evidence type="ECO:0000256" key="5">
    <source>
        <dbReference type="ARBA" id="ARBA00023239"/>
    </source>
</evidence>
<keyword evidence="1 7" id="KW-1003">Cell membrane</keyword>
<dbReference type="Pfam" id="PF02618">
    <property type="entry name" value="YceG"/>
    <property type="match status" value="1"/>
</dbReference>
<keyword evidence="2 7" id="KW-0812">Transmembrane</keyword>
<keyword evidence="3 7" id="KW-1133">Transmembrane helix</keyword>
<keyword evidence="5 7" id="KW-0456">Lyase</keyword>
<dbReference type="AlphaFoldDB" id="A0A2M7Z704"/>
<accession>A0A2M7Z704</accession>